<dbReference type="Pfam" id="PF02136">
    <property type="entry name" value="NTF2"/>
    <property type="match status" value="1"/>
</dbReference>
<feature type="compositionally biased region" description="Basic and acidic residues" evidence="3">
    <location>
        <begin position="251"/>
        <end position="279"/>
    </location>
</feature>
<feature type="compositionally biased region" description="Low complexity" evidence="3">
    <location>
        <begin position="358"/>
        <end position="380"/>
    </location>
</feature>
<dbReference type="PROSITE" id="PS50102">
    <property type="entry name" value="RRM"/>
    <property type="match status" value="1"/>
</dbReference>
<feature type="compositionally biased region" description="Pro residues" evidence="3">
    <location>
        <begin position="343"/>
        <end position="357"/>
    </location>
</feature>
<dbReference type="GO" id="GO:0003729">
    <property type="term" value="F:mRNA binding"/>
    <property type="evidence" value="ECO:0007669"/>
    <property type="project" value="TreeGrafter"/>
</dbReference>
<dbReference type="GO" id="GO:0034517">
    <property type="term" value="P:ribophagy"/>
    <property type="evidence" value="ECO:0007669"/>
    <property type="project" value="TreeGrafter"/>
</dbReference>
<organism evidence="6 7">
    <name type="scientific">Parathielavia hyrcaniae</name>
    <dbReference type="NCBI Taxonomy" id="113614"/>
    <lineage>
        <taxon>Eukaryota</taxon>
        <taxon>Fungi</taxon>
        <taxon>Dikarya</taxon>
        <taxon>Ascomycota</taxon>
        <taxon>Pezizomycotina</taxon>
        <taxon>Sordariomycetes</taxon>
        <taxon>Sordariomycetidae</taxon>
        <taxon>Sordariales</taxon>
        <taxon>Chaetomiaceae</taxon>
        <taxon>Parathielavia</taxon>
    </lineage>
</organism>
<comment type="caution">
    <text evidence="6">The sequence shown here is derived from an EMBL/GenBank/DDBJ whole genome shotgun (WGS) entry which is preliminary data.</text>
</comment>
<name>A0AAN6Q9V6_9PEZI</name>
<evidence type="ECO:0000256" key="3">
    <source>
        <dbReference type="SAM" id="MobiDB-lite"/>
    </source>
</evidence>
<evidence type="ECO:0000256" key="2">
    <source>
        <dbReference type="PROSITE-ProRule" id="PRU00176"/>
    </source>
</evidence>
<dbReference type="GO" id="GO:1990904">
    <property type="term" value="C:ribonucleoprotein complex"/>
    <property type="evidence" value="ECO:0007669"/>
    <property type="project" value="TreeGrafter"/>
</dbReference>
<dbReference type="InterPro" id="IPR012677">
    <property type="entry name" value="Nucleotide-bd_a/b_plait_sf"/>
</dbReference>
<feature type="region of interest" description="Disordered" evidence="3">
    <location>
        <begin position="1"/>
        <end position="31"/>
    </location>
</feature>
<feature type="domain" description="NTF2" evidence="5">
    <location>
        <begin position="38"/>
        <end position="153"/>
    </location>
</feature>
<dbReference type="InterPro" id="IPR039539">
    <property type="entry name" value="Ras_GTPase_bind_prot"/>
</dbReference>
<dbReference type="SUPFAM" id="SSF54928">
    <property type="entry name" value="RNA-binding domain, RBD"/>
    <property type="match status" value="1"/>
</dbReference>
<dbReference type="CDD" id="cd00780">
    <property type="entry name" value="NTF2"/>
    <property type="match status" value="1"/>
</dbReference>
<keyword evidence="1 2" id="KW-0694">RNA-binding</keyword>
<gene>
    <name evidence="6" type="ORF">N658DRAFT_502761</name>
</gene>
<dbReference type="InterPro" id="IPR000504">
    <property type="entry name" value="RRM_dom"/>
</dbReference>
<reference evidence="6" key="2">
    <citation type="submission" date="2023-05" db="EMBL/GenBank/DDBJ databases">
        <authorList>
            <consortium name="Lawrence Berkeley National Laboratory"/>
            <person name="Steindorff A."/>
            <person name="Hensen N."/>
            <person name="Bonometti L."/>
            <person name="Westerberg I."/>
            <person name="Brannstrom I.O."/>
            <person name="Guillou S."/>
            <person name="Cros-Aarteil S."/>
            <person name="Calhoun S."/>
            <person name="Haridas S."/>
            <person name="Kuo A."/>
            <person name="Mondo S."/>
            <person name="Pangilinan J."/>
            <person name="Riley R."/>
            <person name="Labutti K."/>
            <person name="Andreopoulos B."/>
            <person name="Lipzen A."/>
            <person name="Chen C."/>
            <person name="Yanf M."/>
            <person name="Daum C."/>
            <person name="Ng V."/>
            <person name="Clum A."/>
            <person name="Ohm R."/>
            <person name="Martin F."/>
            <person name="Silar P."/>
            <person name="Natvig D."/>
            <person name="Lalanne C."/>
            <person name="Gautier V."/>
            <person name="Ament-Velasquez S.L."/>
            <person name="Kruys A."/>
            <person name="Hutchinson M.I."/>
            <person name="Powell A.J."/>
            <person name="Barry K."/>
            <person name="Miller A.N."/>
            <person name="Grigoriev I.V."/>
            <person name="Debuchy R."/>
            <person name="Gladieux P."/>
            <person name="Thoren M.H."/>
            <person name="Johannesson H."/>
        </authorList>
    </citation>
    <scope>NUCLEOTIDE SEQUENCE</scope>
    <source>
        <strain evidence="6">CBS 757.83</strain>
    </source>
</reference>
<feature type="region of interest" description="Disordered" evidence="3">
    <location>
        <begin position="479"/>
        <end position="548"/>
    </location>
</feature>
<accession>A0AAN6Q9V6</accession>
<feature type="compositionally biased region" description="Polar residues" evidence="3">
    <location>
        <begin position="1"/>
        <end position="27"/>
    </location>
</feature>
<evidence type="ECO:0000259" key="5">
    <source>
        <dbReference type="PROSITE" id="PS50177"/>
    </source>
</evidence>
<dbReference type="GO" id="GO:1990861">
    <property type="term" value="C:Ubp3-Bre5 deubiquitination complex"/>
    <property type="evidence" value="ECO:0007669"/>
    <property type="project" value="TreeGrafter"/>
</dbReference>
<evidence type="ECO:0000313" key="7">
    <source>
        <dbReference type="Proteomes" id="UP001305647"/>
    </source>
</evidence>
<feature type="compositionally biased region" description="Low complexity" evidence="3">
    <location>
        <begin position="192"/>
        <end position="212"/>
    </location>
</feature>
<dbReference type="SUPFAM" id="SSF54427">
    <property type="entry name" value="NTF2-like"/>
    <property type="match status" value="1"/>
</dbReference>
<dbReference type="EMBL" id="MU863624">
    <property type="protein sequence ID" value="KAK4106269.1"/>
    <property type="molecule type" value="Genomic_DNA"/>
</dbReference>
<proteinExistence type="predicted"/>
<feature type="compositionally biased region" description="Low complexity" evidence="3">
    <location>
        <begin position="235"/>
        <end position="250"/>
    </location>
</feature>
<dbReference type="PANTHER" id="PTHR10693">
    <property type="entry name" value="RAS GTPASE-ACTIVATING PROTEIN-BINDING PROTEIN"/>
    <property type="match status" value="1"/>
</dbReference>
<dbReference type="GO" id="GO:0005829">
    <property type="term" value="C:cytosol"/>
    <property type="evidence" value="ECO:0007669"/>
    <property type="project" value="TreeGrafter"/>
</dbReference>
<dbReference type="InterPro" id="IPR002075">
    <property type="entry name" value="NTF2_dom"/>
</dbReference>
<dbReference type="Proteomes" id="UP001305647">
    <property type="component" value="Unassembled WGS sequence"/>
</dbReference>
<dbReference type="PANTHER" id="PTHR10693:SF20">
    <property type="entry name" value="AT27578P"/>
    <property type="match status" value="1"/>
</dbReference>
<dbReference type="InterPro" id="IPR032710">
    <property type="entry name" value="NTF2-like_dom_sf"/>
</dbReference>
<feature type="compositionally biased region" description="Gly residues" evidence="3">
    <location>
        <begin position="496"/>
        <end position="506"/>
    </location>
</feature>
<feature type="compositionally biased region" description="Basic and acidic residues" evidence="3">
    <location>
        <begin position="182"/>
        <end position="191"/>
    </location>
</feature>
<dbReference type="InterPro" id="IPR018222">
    <property type="entry name" value="Nuclear_transport_factor_2_euk"/>
</dbReference>
<dbReference type="SMART" id="SM00360">
    <property type="entry name" value="RRM"/>
    <property type="match status" value="1"/>
</dbReference>
<feature type="compositionally biased region" description="Gly residues" evidence="3">
    <location>
        <begin position="516"/>
        <end position="539"/>
    </location>
</feature>
<dbReference type="AlphaFoldDB" id="A0AAN6Q9V6"/>
<feature type="region of interest" description="Disordered" evidence="3">
    <location>
        <begin position="340"/>
        <end position="412"/>
    </location>
</feature>
<dbReference type="Gene3D" id="3.10.450.50">
    <property type="match status" value="1"/>
</dbReference>
<dbReference type="Gene3D" id="3.30.70.330">
    <property type="match status" value="1"/>
</dbReference>
<evidence type="ECO:0000313" key="6">
    <source>
        <dbReference type="EMBL" id="KAK4106269.1"/>
    </source>
</evidence>
<reference evidence="6" key="1">
    <citation type="journal article" date="2023" name="Mol. Phylogenet. Evol.">
        <title>Genome-scale phylogeny and comparative genomics of the fungal order Sordariales.</title>
        <authorList>
            <person name="Hensen N."/>
            <person name="Bonometti L."/>
            <person name="Westerberg I."/>
            <person name="Brannstrom I.O."/>
            <person name="Guillou S."/>
            <person name="Cros-Aarteil S."/>
            <person name="Calhoun S."/>
            <person name="Haridas S."/>
            <person name="Kuo A."/>
            <person name="Mondo S."/>
            <person name="Pangilinan J."/>
            <person name="Riley R."/>
            <person name="LaButti K."/>
            <person name="Andreopoulos B."/>
            <person name="Lipzen A."/>
            <person name="Chen C."/>
            <person name="Yan M."/>
            <person name="Daum C."/>
            <person name="Ng V."/>
            <person name="Clum A."/>
            <person name="Steindorff A."/>
            <person name="Ohm R.A."/>
            <person name="Martin F."/>
            <person name="Silar P."/>
            <person name="Natvig D.O."/>
            <person name="Lalanne C."/>
            <person name="Gautier V."/>
            <person name="Ament-Velasquez S.L."/>
            <person name="Kruys A."/>
            <person name="Hutchinson M.I."/>
            <person name="Powell A.J."/>
            <person name="Barry K."/>
            <person name="Miller A.N."/>
            <person name="Grigoriev I.V."/>
            <person name="Debuchy R."/>
            <person name="Gladieux P."/>
            <person name="Hiltunen Thoren M."/>
            <person name="Johannesson H."/>
        </authorList>
    </citation>
    <scope>NUCLEOTIDE SEQUENCE</scope>
    <source>
        <strain evidence="6">CBS 757.83</strain>
    </source>
</reference>
<protein>
    <submittedName>
        <fullName evidence="6">Uncharacterized protein</fullName>
    </submittedName>
</protein>
<sequence>MATNGNLNHTDQYAAPAQTTEAQTNADGSPATVPKDEVAWYFVEQYYTTMSKSPVRLHLYYGKKSQFVCGREAEVVNVSFGRQAIQERIQAMDFQDCKVRISNVDTQVSNENILITVIGEMANREGEPKKYIQTFVLAQQPSGYFVLNDMLRFLSEDTEEEEAEVRSDESAAPVEMPAASEPESKMEEVPAAKEATQDTAQAAAQETAQEQEAPLDTEAVTEKLEAAESPSAIDTPATEPAAEAPEPAAAEESKAQPDMEKAVEEIAEEEVKKPEEPKDPAPTPAAAPAPVRAAAPAPAPAQPEKAKEPPKPMSWASRAAAAAAAAVPTALRAPVAVPVPKIATPPAPAQPRAPVPAAPQQAASAAPAAQPQETAAAPAALKDQGEWQTAETKRQGRAQPAPATPPEKEGTMAYIKYVTDKVKDEDLKATLTSFGELAYFDINRLKNCAFVEFKTPAGYNAAVAANPHTVNGENIVVEQRRPKANAYGGSNYSTPRGGGGRGGRGGFEPSRSGSQSGRGGFSGQSRGRGGVAGGGGPRGRGVSQVGAP</sequence>
<dbReference type="InterPro" id="IPR035979">
    <property type="entry name" value="RBD_domain_sf"/>
</dbReference>
<keyword evidence="7" id="KW-1185">Reference proteome</keyword>
<feature type="region of interest" description="Disordered" evidence="3">
    <location>
        <begin position="157"/>
        <end position="317"/>
    </location>
</feature>
<dbReference type="Pfam" id="PF00076">
    <property type="entry name" value="RRM_1"/>
    <property type="match status" value="1"/>
</dbReference>
<dbReference type="GO" id="GO:0016579">
    <property type="term" value="P:protein deubiquitination"/>
    <property type="evidence" value="ECO:0007669"/>
    <property type="project" value="TreeGrafter"/>
</dbReference>
<evidence type="ECO:0000259" key="4">
    <source>
        <dbReference type="PROSITE" id="PS50102"/>
    </source>
</evidence>
<dbReference type="PROSITE" id="PS50177">
    <property type="entry name" value="NTF2_DOMAIN"/>
    <property type="match status" value="1"/>
</dbReference>
<evidence type="ECO:0000256" key="1">
    <source>
        <dbReference type="ARBA" id="ARBA00022884"/>
    </source>
</evidence>
<feature type="domain" description="RRM" evidence="4">
    <location>
        <begin position="411"/>
        <end position="482"/>
    </location>
</feature>